<accession>A0ABT0HMZ5</accession>
<protein>
    <recommendedName>
        <fullName evidence="4">DUF3098 domain-containing protein</fullName>
    </recommendedName>
</protein>
<keyword evidence="1" id="KW-1133">Transmembrane helix</keyword>
<evidence type="ECO:0000313" key="3">
    <source>
        <dbReference type="Proteomes" id="UP001202180"/>
    </source>
</evidence>
<feature type="transmembrane region" description="Helical" evidence="1">
    <location>
        <begin position="12"/>
        <end position="32"/>
    </location>
</feature>
<evidence type="ECO:0000256" key="1">
    <source>
        <dbReference type="SAM" id="Phobius"/>
    </source>
</evidence>
<name>A0ABT0HMZ5_9BACT</name>
<keyword evidence="1" id="KW-0812">Transmembrane</keyword>
<feature type="transmembrane region" description="Helical" evidence="1">
    <location>
        <begin position="38"/>
        <end position="56"/>
    </location>
</feature>
<organism evidence="2 3">
    <name type="scientific">Spirosoma liriopis</name>
    <dbReference type="NCBI Taxonomy" id="2937440"/>
    <lineage>
        <taxon>Bacteria</taxon>
        <taxon>Pseudomonadati</taxon>
        <taxon>Bacteroidota</taxon>
        <taxon>Cytophagia</taxon>
        <taxon>Cytophagales</taxon>
        <taxon>Cytophagaceae</taxon>
        <taxon>Spirosoma</taxon>
    </lineage>
</organism>
<proteinExistence type="predicted"/>
<keyword evidence="3" id="KW-1185">Reference proteome</keyword>
<dbReference type="RefSeq" id="WP_248478139.1">
    <property type="nucleotide sequence ID" value="NZ_JALPRF010000003.1"/>
</dbReference>
<gene>
    <name evidence="2" type="ORF">M0L20_16885</name>
</gene>
<evidence type="ECO:0008006" key="4">
    <source>
        <dbReference type="Google" id="ProtNLM"/>
    </source>
</evidence>
<comment type="caution">
    <text evidence="2">The sequence shown here is derived from an EMBL/GenBank/DDBJ whole genome shotgun (WGS) entry which is preliminary data.</text>
</comment>
<dbReference type="EMBL" id="JALPRF010000003">
    <property type="protein sequence ID" value="MCK8493544.1"/>
    <property type="molecule type" value="Genomic_DNA"/>
</dbReference>
<dbReference type="Proteomes" id="UP001202180">
    <property type="component" value="Unassembled WGS sequence"/>
</dbReference>
<sequence>MRQKQSKATLMGRSLVIGAFIGVMLYAGITLYLGTLSATGAGATCLAAVLIVLLVLPRIGKGKRPDNDRSL</sequence>
<evidence type="ECO:0000313" key="2">
    <source>
        <dbReference type="EMBL" id="MCK8493544.1"/>
    </source>
</evidence>
<keyword evidence="1" id="KW-0472">Membrane</keyword>
<reference evidence="2 3" key="1">
    <citation type="submission" date="2022-04" db="EMBL/GenBank/DDBJ databases">
        <title>Spirosoma sp. strain RP8 genome sequencing and assembly.</title>
        <authorList>
            <person name="Jung Y."/>
        </authorList>
    </citation>
    <scope>NUCLEOTIDE SEQUENCE [LARGE SCALE GENOMIC DNA]</scope>
    <source>
        <strain evidence="2 3">RP8</strain>
    </source>
</reference>